<accession>A0ABS4QDT0</accession>
<comment type="caution">
    <text evidence="1">The sequence shown here is derived from an EMBL/GenBank/DDBJ whole genome shotgun (WGS) entry which is preliminary data.</text>
</comment>
<evidence type="ECO:0000313" key="1">
    <source>
        <dbReference type="EMBL" id="MBP2189846.1"/>
    </source>
</evidence>
<organism evidence="1 2">
    <name type="scientific">Nocardia goodfellowii</name>
    <dbReference type="NCBI Taxonomy" id="882446"/>
    <lineage>
        <taxon>Bacteria</taxon>
        <taxon>Bacillati</taxon>
        <taxon>Actinomycetota</taxon>
        <taxon>Actinomycetes</taxon>
        <taxon>Mycobacteriales</taxon>
        <taxon>Nocardiaceae</taxon>
        <taxon>Nocardia</taxon>
    </lineage>
</organism>
<dbReference type="RefSeq" id="WP_209889124.1">
    <property type="nucleotide sequence ID" value="NZ_JAGGMR010000001.1"/>
</dbReference>
<name>A0ABS4QDT0_9NOCA</name>
<proteinExistence type="predicted"/>
<protein>
    <submittedName>
        <fullName evidence="1">Uncharacterized protein</fullName>
    </submittedName>
</protein>
<reference evidence="1 2" key="1">
    <citation type="submission" date="2021-03" db="EMBL/GenBank/DDBJ databases">
        <title>Sequencing the genomes of 1000 actinobacteria strains.</title>
        <authorList>
            <person name="Klenk H.-P."/>
        </authorList>
    </citation>
    <scope>NUCLEOTIDE SEQUENCE [LARGE SCALE GENOMIC DNA]</scope>
    <source>
        <strain evidence="1 2">DSM 45516</strain>
    </source>
</reference>
<dbReference type="EMBL" id="JAGGMR010000001">
    <property type="protein sequence ID" value="MBP2189846.1"/>
    <property type="molecule type" value="Genomic_DNA"/>
</dbReference>
<evidence type="ECO:0000313" key="2">
    <source>
        <dbReference type="Proteomes" id="UP001519325"/>
    </source>
</evidence>
<sequence length="85" mass="9363">MSVLMLILAGWMLLSLPLALLVARMFRTAPPADRPRQGRLSTRARIIQLRHRMPRSGRAAWVGRTSPAHLVQDGARAATGSRSAH</sequence>
<keyword evidence="2" id="KW-1185">Reference proteome</keyword>
<dbReference type="Proteomes" id="UP001519325">
    <property type="component" value="Unassembled WGS sequence"/>
</dbReference>
<gene>
    <name evidence="1" type="ORF">BJ987_002747</name>
</gene>